<evidence type="ECO:0000256" key="10">
    <source>
        <dbReference type="ARBA" id="ARBA00040756"/>
    </source>
</evidence>
<organism evidence="15 16">
    <name type="scientific">Polynucleobacter duraquae</name>
    <dbReference type="NCBI Taxonomy" id="1835254"/>
    <lineage>
        <taxon>Bacteria</taxon>
        <taxon>Pseudomonadati</taxon>
        <taxon>Pseudomonadota</taxon>
        <taxon>Betaproteobacteria</taxon>
        <taxon>Burkholderiales</taxon>
        <taxon>Burkholderiaceae</taxon>
        <taxon>Polynucleobacter</taxon>
    </lineage>
</organism>
<keyword evidence="15" id="KW-0808">Transferase</keyword>
<feature type="domain" description="GIY-YIG" evidence="14">
    <location>
        <begin position="204"/>
        <end position="282"/>
    </location>
</feature>
<keyword evidence="15" id="KW-0548">Nucleotidyltransferase</keyword>
<evidence type="ECO:0000256" key="6">
    <source>
        <dbReference type="ARBA" id="ARBA00023204"/>
    </source>
</evidence>
<dbReference type="InterPro" id="IPR035901">
    <property type="entry name" value="GIY-YIG_endonuc_sf"/>
</dbReference>
<dbReference type="KEGG" id="pdq:CL55_00014730"/>
<keyword evidence="5" id="KW-0267">Excision nuclease</keyword>
<dbReference type="EMBL" id="CP007501">
    <property type="protein sequence ID" value="AKD25806.1"/>
    <property type="molecule type" value="Genomic_DNA"/>
</dbReference>
<dbReference type="GO" id="GO:0009432">
    <property type="term" value="P:SOS response"/>
    <property type="evidence" value="ECO:0007669"/>
    <property type="project" value="UniProtKB-KW"/>
</dbReference>
<dbReference type="GO" id="GO:0003677">
    <property type="term" value="F:DNA binding"/>
    <property type="evidence" value="ECO:0007669"/>
    <property type="project" value="InterPro"/>
</dbReference>
<evidence type="ECO:0000256" key="11">
    <source>
        <dbReference type="ARBA" id="ARBA00042138"/>
    </source>
</evidence>
<dbReference type="InterPro" id="IPR006054">
    <property type="entry name" value="DnaQ"/>
</dbReference>
<dbReference type="EC" id="2.7.7.7" evidence="1"/>
<dbReference type="InterPro" id="IPR012337">
    <property type="entry name" value="RNaseH-like_sf"/>
</dbReference>
<dbReference type="InterPro" id="IPR036397">
    <property type="entry name" value="RNaseH_sf"/>
</dbReference>
<dbReference type="Pfam" id="PF00929">
    <property type="entry name" value="RNase_T"/>
    <property type="match status" value="1"/>
</dbReference>
<comment type="function">
    <text evidence="8">DNA polymerase III is a complex, multichain enzyme responsible for most of the replicative synthesis in bacteria. The epsilon subunit contain the editing function and is a proofreading 3'-5' exonuclease.</text>
</comment>
<dbReference type="FunFam" id="3.30.420.10:FF:000045">
    <property type="entry name" value="3'-5' exonuclease DinG"/>
    <property type="match status" value="1"/>
</dbReference>
<comment type="catalytic activity">
    <reaction evidence="13">
        <text>DNA(n) + a 2'-deoxyribonucleoside 5'-triphosphate = DNA(n+1) + diphosphate</text>
        <dbReference type="Rhea" id="RHEA:22508"/>
        <dbReference type="Rhea" id="RHEA-COMP:17339"/>
        <dbReference type="Rhea" id="RHEA-COMP:17340"/>
        <dbReference type="ChEBI" id="CHEBI:33019"/>
        <dbReference type="ChEBI" id="CHEBI:61560"/>
        <dbReference type="ChEBI" id="CHEBI:173112"/>
        <dbReference type="EC" id="2.7.7.7"/>
    </reaction>
</comment>
<keyword evidence="6" id="KW-0234">DNA repair</keyword>
<proteinExistence type="predicted"/>
<evidence type="ECO:0000256" key="12">
    <source>
        <dbReference type="ARBA" id="ARBA00042732"/>
    </source>
</evidence>
<keyword evidence="15" id="KW-0540">Nuclease</keyword>
<dbReference type="SMART" id="SM00465">
    <property type="entry name" value="GIYc"/>
    <property type="match status" value="1"/>
</dbReference>
<dbReference type="GO" id="GO:0006260">
    <property type="term" value="P:DNA replication"/>
    <property type="evidence" value="ECO:0007669"/>
    <property type="project" value="InterPro"/>
</dbReference>
<dbReference type="CDD" id="cd10434">
    <property type="entry name" value="GIY-YIG_UvrC_Cho"/>
    <property type="match status" value="1"/>
</dbReference>
<dbReference type="SMART" id="SM00479">
    <property type="entry name" value="EXOIII"/>
    <property type="match status" value="1"/>
</dbReference>
<keyword evidence="7" id="KW-0742">SOS response</keyword>
<dbReference type="InterPro" id="IPR000305">
    <property type="entry name" value="GIY-YIG_endonuc"/>
</dbReference>
<evidence type="ECO:0000256" key="9">
    <source>
        <dbReference type="ARBA" id="ARBA00026073"/>
    </source>
</evidence>
<keyword evidence="2" id="KW-0227">DNA damage</keyword>
<sequence length="469" mass="52986">MSSNDYEYPPLAFVDIETTGSNFERDRITEVGIKSLIHDQVETWESLINPQTFIPQNIQSLTGIRPEMVRQQPAFEGLATEIARELEGKIFIAHNARFDYGFLKASFKRVGIDFKPKVLCTVKLSRLLFPDQPRHNLDTIISAHRLKISARHRALGDADLLLQFWRACEEKLGREALLKAVNQLIGNPSLPPNIDKSLVDSIPEKPGCYIFYGENQTPLYIGKSISLRSRVMGHFQGALTQRKEMKLSMQVRDIDWIETSGELGALILESRLIKERMPSMNIKLRRSKDLCAWKLELAEDGVVIPYLVGHRELDPGIQENLFGLFYSKREANAYLKAIAKKYRLCEALLGLEKRIEGKACFGYQVKQCGGACIGGSPIDLHNLQLKTALELFQVQVWPYPGPVAVKEAGHMHVVDRWRYLGTAINEEELYELADSGEAEFDLDIYKILKKALAGSFKSQVIPLAIKDAA</sequence>
<dbReference type="OrthoDB" id="9803913at2"/>
<gene>
    <name evidence="15" type="ORF">CL55_00014730</name>
</gene>
<evidence type="ECO:0000313" key="16">
    <source>
        <dbReference type="Proteomes" id="UP000061135"/>
    </source>
</evidence>
<dbReference type="Gene3D" id="3.40.1440.10">
    <property type="entry name" value="GIY-YIG endonuclease"/>
    <property type="match status" value="1"/>
</dbReference>
<dbReference type="GO" id="GO:0003887">
    <property type="term" value="F:DNA-directed DNA polymerase activity"/>
    <property type="evidence" value="ECO:0007669"/>
    <property type="project" value="UniProtKB-EC"/>
</dbReference>
<dbReference type="GO" id="GO:0004527">
    <property type="term" value="F:exonuclease activity"/>
    <property type="evidence" value="ECO:0007669"/>
    <property type="project" value="UniProtKB-KW"/>
</dbReference>
<dbReference type="NCBIfam" id="TIGR00573">
    <property type="entry name" value="dnaq"/>
    <property type="match status" value="1"/>
</dbReference>
<dbReference type="GO" id="GO:0009380">
    <property type="term" value="C:excinuclease repair complex"/>
    <property type="evidence" value="ECO:0007669"/>
    <property type="project" value="TreeGrafter"/>
</dbReference>
<keyword evidence="15" id="KW-0269">Exonuclease</keyword>
<dbReference type="Gene3D" id="3.30.420.10">
    <property type="entry name" value="Ribonuclease H-like superfamily/Ribonuclease H"/>
    <property type="match status" value="1"/>
</dbReference>
<dbReference type="GO" id="GO:0006289">
    <property type="term" value="P:nucleotide-excision repair"/>
    <property type="evidence" value="ECO:0007669"/>
    <property type="project" value="InterPro"/>
</dbReference>
<dbReference type="SUPFAM" id="SSF82771">
    <property type="entry name" value="GIY-YIG endonuclease"/>
    <property type="match status" value="1"/>
</dbReference>
<dbReference type="CDD" id="cd06127">
    <property type="entry name" value="DEDDh"/>
    <property type="match status" value="1"/>
</dbReference>
<evidence type="ECO:0000259" key="14">
    <source>
        <dbReference type="PROSITE" id="PS50164"/>
    </source>
</evidence>
<evidence type="ECO:0000256" key="1">
    <source>
        <dbReference type="ARBA" id="ARBA00012417"/>
    </source>
</evidence>
<name>A0A0E3ZMT2_9BURK</name>
<evidence type="ECO:0000256" key="3">
    <source>
        <dbReference type="ARBA" id="ARBA00022769"/>
    </source>
</evidence>
<evidence type="ECO:0000256" key="8">
    <source>
        <dbReference type="ARBA" id="ARBA00025483"/>
    </source>
</evidence>
<evidence type="ECO:0000256" key="7">
    <source>
        <dbReference type="ARBA" id="ARBA00023236"/>
    </source>
</evidence>
<evidence type="ECO:0000256" key="13">
    <source>
        <dbReference type="ARBA" id="ARBA00049244"/>
    </source>
</evidence>
<dbReference type="Proteomes" id="UP000061135">
    <property type="component" value="Chromosome"/>
</dbReference>
<evidence type="ECO:0000256" key="4">
    <source>
        <dbReference type="ARBA" id="ARBA00022801"/>
    </source>
</evidence>
<dbReference type="InterPro" id="IPR050066">
    <property type="entry name" value="UvrABC_protein_C"/>
</dbReference>
<accession>A0A0E3ZMT2</accession>
<evidence type="ECO:0000256" key="5">
    <source>
        <dbReference type="ARBA" id="ARBA00022881"/>
    </source>
</evidence>
<dbReference type="AlphaFoldDB" id="A0A0E3ZMT2"/>
<reference evidence="15 16" key="1">
    <citation type="submission" date="2014-03" db="EMBL/GenBank/DDBJ databases">
        <title>Genome of Polynucleobacter strain MWH-MoK4.</title>
        <authorList>
            <person name="Hahn M.W."/>
        </authorList>
    </citation>
    <scope>NUCLEOTIDE SEQUENCE [LARGE SCALE GENOMIC DNA]</scope>
    <source>
        <strain evidence="15 16">MWH-MoK4</strain>
    </source>
</reference>
<comment type="subunit">
    <text evidence="9">DNA polymerase III contains a core (composed of alpha, epsilon and theta chains) that associates with a tau subunit. This core dimerizes to form the POLIII' complex. PolIII' associates with the gamma complex (composed of gamma, delta, delta', psi and chi chains) and with the beta chain to form the complete DNA polymerase III complex.</text>
</comment>
<dbReference type="PANTHER" id="PTHR30562">
    <property type="entry name" value="UVRC/OXIDOREDUCTASE"/>
    <property type="match status" value="1"/>
</dbReference>
<dbReference type="PANTHER" id="PTHR30562:SF10">
    <property type="entry name" value="EXCINUCLEASE CHO"/>
    <property type="match status" value="1"/>
</dbReference>
<dbReference type="Pfam" id="PF01541">
    <property type="entry name" value="GIY-YIG"/>
    <property type="match status" value="1"/>
</dbReference>
<dbReference type="PATRIC" id="fig|576611.7.peg.1499"/>
<evidence type="ECO:0000313" key="15">
    <source>
        <dbReference type="EMBL" id="AKD25806.1"/>
    </source>
</evidence>
<dbReference type="InterPro" id="IPR013520">
    <property type="entry name" value="Ribonucl_H"/>
</dbReference>
<dbReference type="PROSITE" id="PS50164">
    <property type="entry name" value="GIY_YIG"/>
    <property type="match status" value="1"/>
</dbReference>
<protein>
    <recommendedName>
        <fullName evidence="10">Excinuclease cho</fullName>
        <ecNumber evidence="1">2.7.7.7</ecNumber>
    </recommendedName>
    <alternativeName>
        <fullName evidence="12">Endonuclease cho</fullName>
    </alternativeName>
    <alternativeName>
        <fullName evidence="11">UvrC homolog protein</fullName>
    </alternativeName>
</protein>
<keyword evidence="16" id="KW-1185">Reference proteome</keyword>
<dbReference type="SUPFAM" id="SSF53098">
    <property type="entry name" value="Ribonuclease H-like"/>
    <property type="match status" value="1"/>
</dbReference>
<dbReference type="InterPro" id="IPR047296">
    <property type="entry name" value="GIY-YIG_UvrC_Cho"/>
</dbReference>
<keyword evidence="3" id="KW-0228">DNA excision</keyword>
<dbReference type="HOGENOM" id="CLU_030720_0_0_4"/>
<dbReference type="RefSeq" id="WP_046330518.1">
    <property type="nucleotide sequence ID" value="NZ_CP007501.1"/>
</dbReference>
<dbReference type="STRING" id="1835254.CL55_00014730"/>
<evidence type="ECO:0000256" key="2">
    <source>
        <dbReference type="ARBA" id="ARBA00022763"/>
    </source>
</evidence>
<keyword evidence="4" id="KW-0378">Hydrolase</keyword>